<dbReference type="EMBL" id="QMQA01000044">
    <property type="protein sequence ID" value="RLE14438.1"/>
    <property type="molecule type" value="Genomic_DNA"/>
</dbReference>
<gene>
    <name evidence="6" type="primary">pyrC</name>
    <name evidence="8" type="ORF">DRJ04_02375</name>
</gene>
<dbReference type="InterPro" id="IPR011059">
    <property type="entry name" value="Metal-dep_hydrolase_composite"/>
</dbReference>
<proteinExistence type="inferred from homology"/>
<evidence type="ECO:0000256" key="2">
    <source>
        <dbReference type="ARBA" id="ARBA00010286"/>
    </source>
</evidence>
<dbReference type="GO" id="GO:0044205">
    <property type="term" value="P:'de novo' UMP biosynthetic process"/>
    <property type="evidence" value="ECO:0007669"/>
    <property type="project" value="UniProtKB-UniRule"/>
</dbReference>
<accession>A0A662DHT5</accession>
<dbReference type="Gene3D" id="2.30.40.10">
    <property type="entry name" value="Urease, subunit C, domain 1"/>
    <property type="match status" value="1"/>
</dbReference>
<dbReference type="PANTHER" id="PTHR43668">
    <property type="entry name" value="ALLANTOINASE"/>
    <property type="match status" value="1"/>
</dbReference>
<dbReference type="UniPathway" id="UPA00070">
    <property type="reaction ID" value="UER00117"/>
</dbReference>
<keyword evidence="5 6" id="KW-0665">Pyrimidine biosynthesis</keyword>
<feature type="binding site" evidence="6">
    <location>
        <position position="179"/>
    </location>
    <ligand>
        <name>Zn(2+)</name>
        <dbReference type="ChEBI" id="CHEBI:29105"/>
        <label>2</label>
    </ligand>
</feature>
<feature type="binding site" evidence="6">
    <location>
        <position position="305"/>
    </location>
    <ligand>
        <name>Zn(2+)</name>
        <dbReference type="ChEBI" id="CHEBI:29105"/>
        <label>1</label>
    </ligand>
</feature>
<feature type="binding site" evidence="6">
    <location>
        <position position="152"/>
    </location>
    <ligand>
        <name>Zn(2+)</name>
        <dbReference type="ChEBI" id="CHEBI:29105"/>
        <label>2</label>
    </ligand>
</feature>
<feature type="binding site" evidence="6">
    <location>
        <position position="152"/>
    </location>
    <ligand>
        <name>Zn(2+)</name>
        <dbReference type="ChEBI" id="CHEBI:29105"/>
        <label>1</label>
    </ligand>
</feature>
<feature type="domain" description="Dihydroorotase catalytic" evidence="7">
    <location>
        <begin position="49"/>
        <end position="236"/>
    </location>
</feature>
<keyword evidence="4 6" id="KW-0378">Hydrolase</keyword>
<dbReference type="SUPFAM" id="SSF51556">
    <property type="entry name" value="Metallo-dependent hydrolases"/>
    <property type="match status" value="1"/>
</dbReference>
<keyword evidence="6" id="KW-0862">Zinc</keyword>
<organism evidence="8 9">
    <name type="scientific">Aerophobetes bacterium</name>
    <dbReference type="NCBI Taxonomy" id="2030807"/>
    <lineage>
        <taxon>Bacteria</taxon>
        <taxon>Candidatus Aerophobota</taxon>
    </lineage>
</organism>
<comment type="similarity">
    <text evidence="2 6">Belongs to the metallo-dependent hydrolases superfamily. DHOase family. Class I DHOase subfamily.</text>
</comment>
<dbReference type="CDD" id="cd01317">
    <property type="entry name" value="DHOase_IIa"/>
    <property type="match status" value="1"/>
</dbReference>
<dbReference type="GO" id="GO:0004151">
    <property type="term" value="F:dihydroorotase activity"/>
    <property type="evidence" value="ECO:0007669"/>
    <property type="project" value="UniProtKB-UniRule"/>
</dbReference>
<dbReference type="EC" id="3.5.2.3" evidence="6"/>
<dbReference type="InterPro" id="IPR002195">
    <property type="entry name" value="Dihydroorotase_CS"/>
</dbReference>
<dbReference type="InterPro" id="IPR004722">
    <property type="entry name" value="DHOase"/>
</dbReference>
<evidence type="ECO:0000259" key="7">
    <source>
        <dbReference type="Pfam" id="PF12890"/>
    </source>
</evidence>
<dbReference type="InterPro" id="IPR024403">
    <property type="entry name" value="DHOase_cat"/>
</dbReference>
<reference evidence="8 9" key="1">
    <citation type="submission" date="2018-06" db="EMBL/GenBank/DDBJ databases">
        <title>Extensive metabolic versatility and redundancy in microbially diverse, dynamic hydrothermal sediments.</title>
        <authorList>
            <person name="Dombrowski N."/>
            <person name="Teske A."/>
            <person name="Baker B.J."/>
        </authorList>
    </citation>
    <scope>NUCLEOTIDE SEQUENCE [LARGE SCALE GENOMIC DNA]</scope>
    <source>
        <strain evidence="8">B3_G15</strain>
    </source>
</reference>
<sequence>MSILIKKGKVIDPASGCEEVLDILIEGECIKKIDENIKSPNAKLIDAEGKVVIPGLVDMHTHLRQPGREDEETIRTGSLAAAKGGFTTICCMPNTNPPVDTPAVVNYIYREAKKWGVVEVLPVGAITVGRKGERLSEMGRLKKAGVVGFSDDGSWVVDSHLMRRAFEYTKMLNVPVISHCEDHSLSKGGVMNEGYYSTLLGLPGIPAEAEEIAVFRDLTLLKLTNCKLHIAHISTRGAVELVKKAKKDNLKVTSEVTPHHLTLSDEAVKSFDTNTKVNPPLRDKSDIQALKIGLKEGIIDVIATDHAPHAQQEKELGYPDAPCGIIGLETALSLVIKELVEPGVLTFKDAVAKLTINPSRILGIDRGEIKEGGMANLAIVDLSRVWEVKEEDFFSLSKNSPFIGWNLPAKVELTIFKGKLVYSEELERMRKL</sequence>
<feature type="binding site" evidence="6">
    <location>
        <position position="309"/>
    </location>
    <ligand>
        <name>substrate</name>
    </ligand>
</feature>
<evidence type="ECO:0000256" key="1">
    <source>
        <dbReference type="ARBA" id="ARBA00002368"/>
    </source>
</evidence>
<evidence type="ECO:0000256" key="4">
    <source>
        <dbReference type="ARBA" id="ARBA00022801"/>
    </source>
</evidence>
<feature type="active site" evidence="6">
    <location>
        <position position="305"/>
    </location>
</feature>
<dbReference type="GO" id="GO:0004038">
    <property type="term" value="F:allantoinase activity"/>
    <property type="evidence" value="ECO:0007669"/>
    <property type="project" value="TreeGrafter"/>
</dbReference>
<comment type="caution">
    <text evidence="6">Lacks conserved residue(s) required for the propagation of feature annotation.</text>
</comment>
<dbReference type="InterPro" id="IPR050138">
    <property type="entry name" value="DHOase/Allantoinase_Hydrolase"/>
</dbReference>
<dbReference type="PROSITE" id="PS00483">
    <property type="entry name" value="DIHYDROOROTASE_2"/>
    <property type="match status" value="1"/>
</dbReference>
<dbReference type="AlphaFoldDB" id="A0A662DHT5"/>
<dbReference type="InterPro" id="IPR032466">
    <property type="entry name" value="Metal_Hydrolase"/>
</dbReference>
<feature type="binding site" evidence="6">
    <location>
        <position position="232"/>
    </location>
    <ligand>
        <name>Zn(2+)</name>
        <dbReference type="ChEBI" id="CHEBI:29105"/>
        <label>2</label>
    </ligand>
</feature>
<name>A0A662DHT5_UNCAE</name>
<feature type="binding site" evidence="6">
    <location>
        <position position="62"/>
    </location>
    <ligand>
        <name>Zn(2+)</name>
        <dbReference type="ChEBI" id="CHEBI:29105"/>
        <label>1</label>
    </ligand>
</feature>
<dbReference type="GO" id="GO:0006145">
    <property type="term" value="P:purine nucleobase catabolic process"/>
    <property type="evidence" value="ECO:0007669"/>
    <property type="project" value="TreeGrafter"/>
</dbReference>
<comment type="function">
    <text evidence="1 6">Catalyzes the reversible cyclization of carbamoyl aspartate to dihydroorotate.</text>
</comment>
<dbReference type="SUPFAM" id="SSF51338">
    <property type="entry name" value="Composite domain of metallo-dependent hydrolases"/>
    <property type="match status" value="1"/>
</dbReference>
<evidence type="ECO:0000313" key="9">
    <source>
        <dbReference type="Proteomes" id="UP000280417"/>
    </source>
</evidence>
<evidence type="ECO:0000256" key="6">
    <source>
        <dbReference type="HAMAP-Rule" id="MF_00220"/>
    </source>
</evidence>
<keyword evidence="3 6" id="KW-0479">Metal-binding</keyword>
<dbReference type="Proteomes" id="UP000280417">
    <property type="component" value="Unassembled WGS sequence"/>
</dbReference>
<comment type="cofactor">
    <cofactor evidence="6">
        <name>Zn(2+)</name>
        <dbReference type="ChEBI" id="CHEBI:29105"/>
    </cofactor>
    <text evidence="6">Binds 2 Zn(2+) ions per subunit.</text>
</comment>
<dbReference type="GO" id="GO:0008270">
    <property type="term" value="F:zinc ion binding"/>
    <property type="evidence" value="ECO:0007669"/>
    <property type="project" value="UniProtKB-UniRule"/>
</dbReference>
<evidence type="ECO:0000256" key="5">
    <source>
        <dbReference type="ARBA" id="ARBA00022975"/>
    </source>
</evidence>
<dbReference type="PANTHER" id="PTHR43668:SF2">
    <property type="entry name" value="ALLANTOINASE"/>
    <property type="match status" value="1"/>
</dbReference>
<evidence type="ECO:0000256" key="3">
    <source>
        <dbReference type="ARBA" id="ARBA00022723"/>
    </source>
</evidence>
<dbReference type="GO" id="GO:0005737">
    <property type="term" value="C:cytoplasm"/>
    <property type="evidence" value="ECO:0007669"/>
    <property type="project" value="TreeGrafter"/>
</dbReference>
<dbReference type="Gene3D" id="3.20.20.140">
    <property type="entry name" value="Metal-dependent hydrolases"/>
    <property type="match status" value="1"/>
</dbReference>
<feature type="binding site" evidence="6">
    <location>
        <begin position="62"/>
        <end position="64"/>
    </location>
    <ligand>
        <name>substrate</name>
    </ligand>
</feature>
<feature type="binding site" evidence="6">
    <location>
        <position position="278"/>
    </location>
    <ligand>
        <name>substrate</name>
    </ligand>
</feature>
<dbReference type="Pfam" id="PF12890">
    <property type="entry name" value="DHOase"/>
    <property type="match status" value="1"/>
</dbReference>
<feature type="binding site" evidence="6">
    <location>
        <position position="94"/>
    </location>
    <ligand>
        <name>substrate</name>
    </ligand>
</feature>
<comment type="pathway">
    <text evidence="6">Pyrimidine metabolism; UMP biosynthesis via de novo pathway; (S)-dihydroorotate from bicarbonate: step 3/3.</text>
</comment>
<dbReference type="NCBIfam" id="TIGR00857">
    <property type="entry name" value="pyrC_multi"/>
    <property type="match status" value="1"/>
</dbReference>
<comment type="catalytic activity">
    <reaction evidence="6">
        <text>(S)-dihydroorotate + H2O = N-carbamoyl-L-aspartate + H(+)</text>
        <dbReference type="Rhea" id="RHEA:24296"/>
        <dbReference type="ChEBI" id="CHEBI:15377"/>
        <dbReference type="ChEBI" id="CHEBI:15378"/>
        <dbReference type="ChEBI" id="CHEBI:30864"/>
        <dbReference type="ChEBI" id="CHEBI:32814"/>
        <dbReference type="EC" id="3.5.2.3"/>
    </reaction>
</comment>
<dbReference type="HAMAP" id="MF_00220_B">
    <property type="entry name" value="PyrC_classI_B"/>
    <property type="match status" value="1"/>
</dbReference>
<protein>
    <recommendedName>
        <fullName evidence="6">Dihydroorotase</fullName>
        <shortName evidence="6">DHOase</shortName>
        <ecNumber evidence="6">3.5.2.3</ecNumber>
    </recommendedName>
</protein>
<evidence type="ECO:0000313" key="8">
    <source>
        <dbReference type="EMBL" id="RLE14438.1"/>
    </source>
</evidence>
<comment type="caution">
    <text evidence="8">The sequence shown here is derived from an EMBL/GenBank/DDBJ whole genome shotgun (WGS) entry which is preliminary data.</text>
</comment>
<feature type="binding site" evidence="6">
    <location>
        <position position="60"/>
    </location>
    <ligand>
        <name>Zn(2+)</name>
        <dbReference type="ChEBI" id="CHEBI:29105"/>
        <label>1</label>
    </ligand>
</feature>